<dbReference type="InterPro" id="IPR005598">
    <property type="entry name" value="ATP_synth_I"/>
</dbReference>
<sequence length="133" mass="14919">MKPTEWRQRRPVVTLMGVFLTSLLLLWLLTPQKTFFAGLFLGGLVSLYNILNVARKLTALEAHAFGESHKRPGSGMINRFLMAAAPLLFAAAYPQWIDFRAVLLGLPSGLAAVLLIEFWDVRKKSHPTERGEK</sequence>
<evidence type="ECO:0000256" key="5">
    <source>
        <dbReference type="ARBA" id="ARBA00023136"/>
    </source>
</evidence>
<evidence type="ECO:0000256" key="2">
    <source>
        <dbReference type="ARBA" id="ARBA00022475"/>
    </source>
</evidence>
<dbReference type="Pfam" id="PF03899">
    <property type="entry name" value="ATP-synt_I"/>
    <property type="match status" value="1"/>
</dbReference>
<keyword evidence="8" id="KW-1185">Reference proteome</keyword>
<dbReference type="InterPro" id="IPR039072">
    <property type="entry name" value="ATP_synth_I_Bacilli"/>
</dbReference>
<feature type="transmembrane region" description="Helical" evidence="6">
    <location>
        <begin position="99"/>
        <end position="119"/>
    </location>
</feature>
<protein>
    <submittedName>
        <fullName evidence="7">ATP synthase subunit I</fullName>
    </submittedName>
</protein>
<comment type="caution">
    <text evidence="7">The sequence shown here is derived from an EMBL/GenBank/DDBJ whole genome shotgun (WGS) entry which is preliminary data.</text>
</comment>
<gene>
    <name evidence="7" type="ORF">ACFOUO_11165</name>
</gene>
<evidence type="ECO:0000256" key="3">
    <source>
        <dbReference type="ARBA" id="ARBA00022692"/>
    </source>
</evidence>
<feature type="transmembrane region" description="Helical" evidence="6">
    <location>
        <begin position="35"/>
        <end position="54"/>
    </location>
</feature>
<dbReference type="RefSeq" id="WP_380705180.1">
    <property type="nucleotide sequence ID" value="NZ_JBHSAP010000015.1"/>
</dbReference>
<dbReference type="Proteomes" id="UP001595843">
    <property type="component" value="Unassembled WGS sequence"/>
</dbReference>
<keyword evidence="5 6" id="KW-0472">Membrane</keyword>
<dbReference type="PANTHER" id="PTHR40035">
    <property type="entry name" value="ATP SYNTHASE PROTEIN I"/>
    <property type="match status" value="1"/>
</dbReference>
<proteinExistence type="predicted"/>
<evidence type="ECO:0000256" key="4">
    <source>
        <dbReference type="ARBA" id="ARBA00022989"/>
    </source>
</evidence>
<accession>A0ABV8JFK8</accession>
<feature type="transmembrane region" description="Helical" evidence="6">
    <location>
        <begin position="12"/>
        <end position="29"/>
    </location>
</feature>
<keyword evidence="4 6" id="KW-1133">Transmembrane helix</keyword>
<evidence type="ECO:0000313" key="8">
    <source>
        <dbReference type="Proteomes" id="UP001595843"/>
    </source>
</evidence>
<evidence type="ECO:0000256" key="6">
    <source>
        <dbReference type="SAM" id="Phobius"/>
    </source>
</evidence>
<dbReference type="EMBL" id="JBHSAP010000015">
    <property type="protein sequence ID" value="MFC4077359.1"/>
    <property type="molecule type" value="Genomic_DNA"/>
</dbReference>
<comment type="subcellular location">
    <subcellularLocation>
        <location evidence="1">Cell membrane</location>
        <topology evidence="1">Multi-pass membrane protein</topology>
    </subcellularLocation>
</comment>
<keyword evidence="3 6" id="KW-0812">Transmembrane</keyword>
<name>A0ABV8JFK8_9BACL</name>
<evidence type="ECO:0000256" key="1">
    <source>
        <dbReference type="ARBA" id="ARBA00004651"/>
    </source>
</evidence>
<keyword evidence="2" id="KW-1003">Cell membrane</keyword>
<feature type="transmembrane region" description="Helical" evidence="6">
    <location>
        <begin position="75"/>
        <end position="93"/>
    </location>
</feature>
<dbReference type="PANTHER" id="PTHR40035:SF1">
    <property type="entry name" value="ATP SYNTHASE PROTEIN I"/>
    <property type="match status" value="1"/>
</dbReference>
<reference evidence="8" key="1">
    <citation type="journal article" date="2019" name="Int. J. Syst. Evol. Microbiol.">
        <title>The Global Catalogue of Microorganisms (GCM) 10K type strain sequencing project: providing services to taxonomists for standard genome sequencing and annotation.</title>
        <authorList>
            <consortium name="The Broad Institute Genomics Platform"/>
            <consortium name="The Broad Institute Genome Sequencing Center for Infectious Disease"/>
            <person name="Wu L."/>
            <person name="Ma J."/>
        </authorList>
    </citation>
    <scope>NUCLEOTIDE SEQUENCE [LARGE SCALE GENOMIC DNA]</scope>
    <source>
        <strain evidence="8">IBRC-M 10813</strain>
    </source>
</reference>
<evidence type="ECO:0000313" key="7">
    <source>
        <dbReference type="EMBL" id="MFC4077359.1"/>
    </source>
</evidence>
<organism evidence="7 8">
    <name type="scientific">Salinithrix halophila</name>
    <dbReference type="NCBI Taxonomy" id="1485204"/>
    <lineage>
        <taxon>Bacteria</taxon>
        <taxon>Bacillati</taxon>
        <taxon>Bacillota</taxon>
        <taxon>Bacilli</taxon>
        <taxon>Bacillales</taxon>
        <taxon>Thermoactinomycetaceae</taxon>
        <taxon>Salinithrix</taxon>
    </lineage>
</organism>